<feature type="coiled-coil region" evidence="1">
    <location>
        <begin position="7"/>
        <end position="54"/>
    </location>
</feature>
<dbReference type="OrthoDB" id="2186744at2"/>
<evidence type="ECO:0000313" key="3">
    <source>
        <dbReference type="Proteomes" id="UP000297951"/>
    </source>
</evidence>
<organism evidence="2 3">
    <name type="scientific">Rothia nasimurium</name>
    <dbReference type="NCBI Taxonomy" id="85336"/>
    <lineage>
        <taxon>Bacteria</taxon>
        <taxon>Bacillati</taxon>
        <taxon>Actinomycetota</taxon>
        <taxon>Actinomycetes</taxon>
        <taxon>Micrococcales</taxon>
        <taxon>Micrococcaceae</taxon>
        <taxon>Rothia</taxon>
    </lineage>
</organism>
<evidence type="ECO:0000313" key="2">
    <source>
        <dbReference type="EMBL" id="TFU21898.1"/>
    </source>
</evidence>
<dbReference type="Proteomes" id="UP000297951">
    <property type="component" value="Unassembled WGS sequence"/>
</dbReference>
<evidence type="ECO:0000256" key="1">
    <source>
        <dbReference type="SAM" id="Coils"/>
    </source>
</evidence>
<keyword evidence="1" id="KW-0175">Coiled coil</keyword>
<reference evidence="2 3" key="1">
    <citation type="submission" date="2019-03" db="EMBL/GenBank/DDBJ databases">
        <title>Diversity of the mouse oral microbiome.</title>
        <authorList>
            <person name="Joseph S."/>
            <person name="Aduse-Opoku J."/>
            <person name="Curtis M."/>
            <person name="Wade W."/>
            <person name="Hashim A."/>
        </authorList>
    </citation>
    <scope>NUCLEOTIDE SEQUENCE [LARGE SCALE GENOMIC DNA]</scope>
    <source>
        <strain evidence="3">irhom_31</strain>
    </source>
</reference>
<dbReference type="RefSeq" id="WP_135012986.1">
    <property type="nucleotide sequence ID" value="NZ_JADGLK010000025.1"/>
</dbReference>
<name>A0A4Y9F2N6_9MICC</name>
<accession>A0A4Y9F2N6</accession>
<dbReference type="EMBL" id="SPQC01000025">
    <property type="protein sequence ID" value="TFU21898.1"/>
    <property type="molecule type" value="Genomic_DNA"/>
</dbReference>
<evidence type="ECO:0008006" key="4">
    <source>
        <dbReference type="Google" id="ProtNLM"/>
    </source>
</evidence>
<dbReference type="AlphaFoldDB" id="A0A4Y9F2N6"/>
<protein>
    <recommendedName>
        <fullName evidence="4">Hemolysin XhlA</fullName>
    </recommendedName>
</protein>
<gene>
    <name evidence="2" type="ORF">E4U03_07765</name>
</gene>
<comment type="caution">
    <text evidence="2">The sequence shown here is derived from an EMBL/GenBank/DDBJ whole genome shotgun (WGS) entry which is preliminary data.</text>
</comment>
<proteinExistence type="predicted"/>
<sequence>METEVTLAEVYRGMQRIEKDLAEMRRDSIHRAELAALERNVQDLQDAQKWLQRTAIGALVLAVLDPIFRVFTG</sequence>